<dbReference type="PANTHER" id="PTHR33116">
    <property type="entry name" value="REVERSE TRANSCRIPTASE ZINC-BINDING DOMAIN-CONTAINING PROTEIN-RELATED-RELATED"/>
    <property type="match status" value="1"/>
</dbReference>
<dbReference type="EMBL" id="OIVN01006137">
    <property type="protein sequence ID" value="SPD25958.1"/>
    <property type="molecule type" value="Genomic_DNA"/>
</dbReference>
<evidence type="ECO:0000313" key="2">
    <source>
        <dbReference type="EMBL" id="SPD25958.1"/>
    </source>
</evidence>
<accession>A0A2N9IN93</accession>
<feature type="domain" description="Reverse transcriptase zinc-binding" evidence="1">
    <location>
        <begin position="235"/>
        <end position="286"/>
    </location>
</feature>
<proteinExistence type="predicted"/>
<name>A0A2N9IN93_FAGSY</name>
<reference evidence="2" key="1">
    <citation type="submission" date="2018-02" db="EMBL/GenBank/DDBJ databases">
        <authorList>
            <person name="Cohen D.B."/>
            <person name="Kent A.D."/>
        </authorList>
    </citation>
    <scope>NUCLEOTIDE SEQUENCE</scope>
</reference>
<sequence length="340" mass="38693">MHKATERQFNASKSPLIPMIPVGNVPNLDSLAATMGCKIIQLPMTYLGLPLGANFKSKPIWDPILEKMQRKLGGWQQIYLSKGGQICQPLKAGGLNLRLFNRALLGKWLWRYGKEENAYWRQIICSKYGSSHGGWTTREVAGPHGFSLWKHIRKEWGNFARHVHFEVRDGLKTKFWTDIWCGNCSLKEAYIELFRLGTRISIFLLGVIISSSARGHGLDMMCWSGSSKEGFQVKYYRALLPSADRYVPWKSIWKTKAPPRVAFFVWAAALVHILATDNLRRRHVIVLDCIFDVHGLCLLGFGSISMLGKWLPKCQDSEAMGYDTVVRILVHLVGEKLQKF</sequence>
<organism evidence="2">
    <name type="scientific">Fagus sylvatica</name>
    <name type="common">Beechnut</name>
    <dbReference type="NCBI Taxonomy" id="28930"/>
    <lineage>
        <taxon>Eukaryota</taxon>
        <taxon>Viridiplantae</taxon>
        <taxon>Streptophyta</taxon>
        <taxon>Embryophyta</taxon>
        <taxon>Tracheophyta</taxon>
        <taxon>Spermatophyta</taxon>
        <taxon>Magnoliopsida</taxon>
        <taxon>eudicotyledons</taxon>
        <taxon>Gunneridae</taxon>
        <taxon>Pentapetalae</taxon>
        <taxon>rosids</taxon>
        <taxon>fabids</taxon>
        <taxon>Fagales</taxon>
        <taxon>Fagaceae</taxon>
        <taxon>Fagus</taxon>
    </lineage>
</organism>
<dbReference type="Pfam" id="PF13966">
    <property type="entry name" value="zf-RVT"/>
    <property type="match status" value="1"/>
</dbReference>
<dbReference type="PANTHER" id="PTHR33116:SF78">
    <property type="entry name" value="OS12G0587133 PROTEIN"/>
    <property type="match status" value="1"/>
</dbReference>
<dbReference type="InterPro" id="IPR026960">
    <property type="entry name" value="RVT-Znf"/>
</dbReference>
<evidence type="ECO:0000259" key="1">
    <source>
        <dbReference type="Pfam" id="PF13966"/>
    </source>
</evidence>
<dbReference type="AlphaFoldDB" id="A0A2N9IN93"/>
<gene>
    <name evidence="2" type="ORF">FSB_LOCUS53840</name>
</gene>
<protein>
    <recommendedName>
        <fullName evidence="1">Reverse transcriptase zinc-binding domain-containing protein</fullName>
    </recommendedName>
</protein>